<dbReference type="RefSeq" id="XP_055682120.1">
    <property type="nucleotide sequence ID" value="XM_055826145.1"/>
</dbReference>
<feature type="region of interest" description="Disordered" evidence="5">
    <location>
        <begin position="181"/>
        <end position="216"/>
    </location>
</feature>
<dbReference type="PIRSF" id="PIRSF001771">
    <property type="entry name" value="Cyclin_A_B_D_E"/>
    <property type="match status" value="1"/>
</dbReference>
<feature type="domain" description="Cyclin-like" evidence="6">
    <location>
        <begin position="377"/>
        <end position="458"/>
    </location>
</feature>
<dbReference type="SMART" id="SM00385">
    <property type="entry name" value="CYCLIN"/>
    <property type="match status" value="2"/>
</dbReference>
<dbReference type="InterPro" id="IPR013763">
    <property type="entry name" value="Cyclin-like_dom"/>
</dbReference>
<dbReference type="CDD" id="cd20508">
    <property type="entry name" value="CYCLIN_CCNB3_rpt1"/>
    <property type="match status" value="1"/>
</dbReference>
<dbReference type="EMBL" id="GITU01002240">
    <property type="protein sequence ID" value="MBC1170943.1"/>
    <property type="molecule type" value="Transcribed_RNA"/>
</dbReference>
<dbReference type="FunFam" id="1.10.472.10:FF:000001">
    <property type="entry name" value="G2/mitotic-specific cyclin"/>
    <property type="match status" value="1"/>
</dbReference>
<dbReference type="GO" id="GO:0044772">
    <property type="term" value="P:mitotic cell cycle phase transition"/>
    <property type="evidence" value="ECO:0007669"/>
    <property type="project" value="InterPro"/>
</dbReference>
<dbReference type="KEGG" id="lll:129789364"/>
<dbReference type="GO" id="GO:0016538">
    <property type="term" value="F:cyclin-dependent protein serine/threonine kinase regulator activity"/>
    <property type="evidence" value="ECO:0007669"/>
    <property type="project" value="InterPro"/>
</dbReference>
<feature type="domain" description="Cyclin-like" evidence="6">
    <location>
        <begin position="280"/>
        <end position="364"/>
    </location>
</feature>
<sequence length="508" mass="57693">MASKQGVRVTRSKTGSSIVDHNVIQTRNKRKADPSPLKNDKVKRSALGNLTNATVEQATETKLVSMILPVKKAIKCAVHGKKKTAKPKENTTKIKTEASQFVPLPDKKLVENTDILENLPSLTRPMTRAAAARNAIVHEATAVKPKDPFEAAKAPIRRISNEFEKTGESVYMSALDETPSSTRWSISTNQSDTKSRSSVTSWDDDGGKLRPPTPAKVIRDPVPDTIDDFDKENILDPFQLSEYAPDIFEYLKEREKLFPIEPYMDRQPSLSTWMRALLVDWMVEVQESFELNHETLYLAVKLVDMYLSKVVVSKEKLQLLGATAMLISCKFDERVPPLIDDFLYVCDGAYNSRELIAIERDIFKTIGFDLGIPLSYRFLRRYARCAKIEMPVLTLARYILELSLMDYDTIVLSDSKMAAAALYIALKMTGTRDWDETLEYYSGYKARDFMRIAVILNNGLHKKFKEPLSTIRKKYSHKIFHEVSKKPLIKSIQLCGAHMTLKEFMDCT</sequence>
<evidence type="ECO:0000256" key="5">
    <source>
        <dbReference type="SAM" id="MobiDB-lite"/>
    </source>
</evidence>
<dbReference type="SUPFAM" id="SSF47954">
    <property type="entry name" value="Cyclin-like"/>
    <property type="match status" value="2"/>
</dbReference>
<dbReference type="CDD" id="cd20510">
    <property type="entry name" value="CYCLIN_CCNB3_rpt2"/>
    <property type="match status" value="1"/>
</dbReference>
<evidence type="ECO:0000313" key="10">
    <source>
        <dbReference type="Proteomes" id="UP000092461"/>
    </source>
</evidence>
<dbReference type="Pfam" id="PF02984">
    <property type="entry name" value="Cyclin_C"/>
    <property type="match status" value="1"/>
</dbReference>
<dbReference type="InterPro" id="IPR046965">
    <property type="entry name" value="Cyclin_A/B-like"/>
</dbReference>
<protein>
    <submittedName>
        <fullName evidence="8">Putative cyclin b</fullName>
    </submittedName>
</protein>
<dbReference type="GeneID" id="129789364"/>
<evidence type="ECO:0000313" key="8">
    <source>
        <dbReference type="EMBL" id="MBC1170943.1"/>
    </source>
</evidence>
<reference evidence="10" key="1">
    <citation type="submission" date="2012-05" db="EMBL/GenBank/DDBJ databases">
        <title>Whole Genome Assembly of Lutzomyia longipalpis.</title>
        <authorList>
            <person name="Richards S."/>
            <person name="Qu C."/>
            <person name="Dillon R."/>
            <person name="Worley K."/>
            <person name="Scherer S."/>
            <person name="Batterton M."/>
            <person name="Taylor A."/>
            <person name="Hawes A."/>
            <person name="Hernandez B."/>
            <person name="Kovar C."/>
            <person name="Mandapat C."/>
            <person name="Pham C."/>
            <person name="Qu C."/>
            <person name="Jing C."/>
            <person name="Bess C."/>
            <person name="Bandaranaike D."/>
            <person name="Ngo D."/>
            <person name="Ongeri F."/>
            <person name="Arias F."/>
            <person name="Lara F."/>
            <person name="Weissenberger G."/>
            <person name="Kamau G."/>
            <person name="Han H."/>
            <person name="Shen H."/>
            <person name="Dinh H."/>
            <person name="Khalil I."/>
            <person name="Jones J."/>
            <person name="Shafer J."/>
            <person name="Jayaseelan J."/>
            <person name="Quiroz J."/>
            <person name="Blankenburg K."/>
            <person name="Nguyen L."/>
            <person name="Jackson L."/>
            <person name="Francisco L."/>
            <person name="Tang L.-Y."/>
            <person name="Pu L.-L."/>
            <person name="Perales L."/>
            <person name="Lorensuhewa L."/>
            <person name="Munidasa M."/>
            <person name="Coyle M."/>
            <person name="Taylor M."/>
            <person name="Puazo M."/>
            <person name="Firestine M."/>
            <person name="Scheel M."/>
            <person name="Javaid M."/>
            <person name="Wang M."/>
            <person name="Li M."/>
            <person name="Tabassum N."/>
            <person name="Saada N."/>
            <person name="Osuji N."/>
            <person name="Aqrawi P."/>
            <person name="Fu Q."/>
            <person name="Thornton R."/>
            <person name="Raj R."/>
            <person name="Goodspeed R."/>
            <person name="Mata R."/>
            <person name="Najjar R."/>
            <person name="Gubbala S."/>
            <person name="Lee S."/>
            <person name="Denson S."/>
            <person name="Patil S."/>
            <person name="Macmil S."/>
            <person name="Qi S."/>
            <person name="Matskevitch T."/>
            <person name="Palculict T."/>
            <person name="Mathew T."/>
            <person name="Vee V."/>
            <person name="Velamala V."/>
            <person name="Korchina V."/>
            <person name="Cai W."/>
            <person name="Liu W."/>
            <person name="Dai W."/>
            <person name="Zou X."/>
            <person name="Zhu Y."/>
            <person name="Zhang Y."/>
            <person name="Wu Y.-Q."/>
            <person name="Xin Y."/>
            <person name="Nazarath L."/>
            <person name="Kovar C."/>
            <person name="Han Y."/>
            <person name="Muzny D."/>
            <person name="Gibbs R."/>
        </authorList>
    </citation>
    <scope>NUCLEOTIDE SEQUENCE [LARGE SCALE GENOMIC DNA]</scope>
    <source>
        <strain evidence="10">Jacobina</strain>
    </source>
</reference>
<dbReference type="CTD" id="42971"/>
<feature type="compositionally biased region" description="Polar residues" evidence="5">
    <location>
        <begin position="181"/>
        <end position="201"/>
    </location>
</feature>
<dbReference type="PANTHER" id="PTHR10177">
    <property type="entry name" value="CYCLINS"/>
    <property type="match status" value="1"/>
</dbReference>
<evidence type="ECO:0000313" key="9">
    <source>
        <dbReference type="EnsemblMetazoa" id="LLOJ001138-PA"/>
    </source>
</evidence>
<organism evidence="9 10">
    <name type="scientific">Lutzomyia longipalpis</name>
    <name type="common">Sand fly</name>
    <dbReference type="NCBI Taxonomy" id="7200"/>
    <lineage>
        <taxon>Eukaryota</taxon>
        <taxon>Metazoa</taxon>
        <taxon>Ecdysozoa</taxon>
        <taxon>Arthropoda</taxon>
        <taxon>Hexapoda</taxon>
        <taxon>Insecta</taxon>
        <taxon>Pterygota</taxon>
        <taxon>Neoptera</taxon>
        <taxon>Endopterygota</taxon>
        <taxon>Diptera</taxon>
        <taxon>Nematocera</taxon>
        <taxon>Psychodoidea</taxon>
        <taxon>Psychodidae</taxon>
        <taxon>Lutzomyia</taxon>
        <taxon>Lutzomyia</taxon>
    </lineage>
</organism>
<dbReference type="OrthoDB" id="5590282at2759"/>
<dbReference type="Pfam" id="PF00134">
    <property type="entry name" value="Cyclin_N"/>
    <property type="match status" value="1"/>
</dbReference>
<evidence type="ECO:0000259" key="6">
    <source>
        <dbReference type="SMART" id="SM00385"/>
    </source>
</evidence>
<dbReference type="GO" id="GO:0005634">
    <property type="term" value="C:nucleus"/>
    <property type="evidence" value="ECO:0007669"/>
    <property type="project" value="UniProtKB-ARBA"/>
</dbReference>
<dbReference type="GO" id="GO:0051301">
    <property type="term" value="P:cell division"/>
    <property type="evidence" value="ECO:0007669"/>
    <property type="project" value="UniProtKB-KW"/>
</dbReference>
<dbReference type="Proteomes" id="UP000092461">
    <property type="component" value="Unassembled WGS sequence"/>
</dbReference>
<dbReference type="InterPro" id="IPR039361">
    <property type="entry name" value="Cyclin"/>
</dbReference>
<feature type="domain" description="Cyclin C-terminal" evidence="7">
    <location>
        <begin position="373"/>
        <end position="489"/>
    </location>
</feature>
<feature type="region of interest" description="Disordered" evidence="5">
    <location>
        <begin position="1"/>
        <end position="41"/>
    </location>
</feature>
<dbReference type="VEuPathDB" id="VectorBase:LLONM1_011084"/>
<keyword evidence="2 4" id="KW-0195">Cyclin</keyword>
<dbReference type="EMBL" id="AJWK01004228">
    <property type="status" value="NOT_ANNOTATED_CDS"/>
    <property type="molecule type" value="Genomic_DNA"/>
</dbReference>
<dbReference type="EnsemblMetazoa" id="LLOJ001138-RA">
    <property type="protein sequence ID" value="LLOJ001138-PA"/>
    <property type="gene ID" value="LLOJ001138"/>
</dbReference>
<dbReference type="Gene3D" id="1.10.472.10">
    <property type="entry name" value="Cyclin-like"/>
    <property type="match status" value="2"/>
</dbReference>
<evidence type="ECO:0000259" key="7">
    <source>
        <dbReference type="SMART" id="SM01332"/>
    </source>
</evidence>
<dbReference type="InterPro" id="IPR006671">
    <property type="entry name" value="Cyclin_N"/>
</dbReference>
<proteinExistence type="inferred from homology"/>
<evidence type="ECO:0000256" key="2">
    <source>
        <dbReference type="ARBA" id="ARBA00023127"/>
    </source>
</evidence>
<feature type="compositionally biased region" description="Polar residues" evidence="5">
    <location>
        <begin position="12"/>
        <end position="26"/>
    </location>
</feature>
<accession>A0A1B0CAS6</accession>
<dbReference type="InterPro" id="IPR004367">
    <property type="entry name" value="Cyclin_C-dom"/>
</dbReference>
<reference evidence="9" key="3">
    <citation type="submission" date="2020-05" db="UniProtKB">
        <authorList>
            <consortium name="EnsemblMetazoa"/>
        </authorList>
    </citation>
    <scope>IDENTIFICATION</scope>
    <source>
        <strain evidence="9">Jacobina</strain>
    </source>
</reference>
<dbReference type="VEuPathDB" id="VectorBase:LLOJ001138"/>
<comment type="similarity">
    <text evidence="4">Belongs to the cyclin family.</text>
</comment>
<evidence type="ECO:0000256" key="1">
    <source>
        <dbReference type="ARBA" id="ARBA00022618"/>
    </source>
</evidence>
<dbReference type="AlphaFoldDB" id="A0A1B0CAS6"/>
<keyword evidence="1" id="KW-0132">Cell division</keyword>
<name>A0A1B0CAS6_LUTLO</name>
<dbReference type="SMART" id="SM01332">
    <property type="entry name" value="Cyclin_C"/>
    <property type="match status" value="1"/>
</dbReference>
<keyword evidence="10" id="KW-1185">Reference proteome</keyword>
<dbReference type="InterPro" id="IPR036915">
    <property type="entry name" value="Cyclin-like_sf"/>
</dbReference>
<evidence type="ECO:0000256" key="3">
    <source>
        <dbReference type="ARBA" id="ARBA00023306"/>
    </source>
</evidence>
<evidence type="ECO:0000256" key="4">
    <source>
        <dbReference type="RuleBase" id="RU000383"/>
    </source>
</evidence>
<keyword evidence="3" id="KW-0131">Cell cycle</keyword>
<reference evidence="8" key="2">
    <citation type="journal article" date="2020" name="BMC">
        <title>Leishmania infection induces a limited differential gene expression in the sand fly midgut.</title>
        <authorList>
            <person name="Coutinho-Abreu I.V."/>
            <person name="Serafim T.D."/>
            <person name="Meneses C."/>
            <person name="Kamhawi S."/>
            <person name="Oliveira F."/>
            <person name="Valenzuela J.G."/>
        </authorList>
    </citation>
    <scope>NUCLEOTIDE SEQUENCE</scope>
    <source>
        <strain evidence="8">Jacobina</strain>
        <tissue evidence="8">Midgut</tissue>
    </source>
</reference>